<dbReference type="Gramene" id="TuG1812G0400000275.01.T01">
    <property type="protein sequence ID" value="TuG1812G0400000275.01.T01.cds307728"/>
    <property type="gene ID" value="TuG1812G0400000275.01"/>
</dbReference>
<dbReference type="PANTHER" id="PTHR11439:SF461">
    <property type="entry name" value="OS10G0432200 PROTEIN"/>
    <property type="match status" value="1"/>
</dbReference>
<dbReference type="EnsemblPlants" id="TuG1812G0400000275.01.T01">
    <property type="protein sequence ID" value="TuG1812G0400000275.01.T01.cds307728"/>
    <property type="gene ID" value="TuG1812G0400000275.01"/>
</dbReference>
<dbReference type="SUPFAM" id="SSF56672">
    <property type="entry name" value="DNA/RNA polymerases"/>
    <property type="match status" value="1"/>
</dbReference>
<dbReference type="InterPro" id="IPR043502">
    <property type="entry name" value="DNA/RNA_pol_sf"/>
</dbReference>
<organism evidence="2 3">
    <name type="scientific">Triticum urartu</name>
    <name type="common">Red wild einkorn</name>
    <name type="synonym">Crithodium urartu</name>
    <dbReference type="NCBI Taxonomy" id="4572"/>
    <lineage>
        <taxon>Eukaryota</taxon>
        <taxon>Viridiplantae</taxon>
        <taxon>Streptophyta</taxon>
        <taxon>Embryophyta</taxon>
        <taxon>Tracheophyta</taxon>
        <taxon>Spermatophyta</taxon>
        <taxon>Magnoliopsida</taxon>
        <taxon>Liliopsida</taxon>
        <taxon>Poales</taxon>
        <taxon>Poaceae</taxon>
        <taxon>BOP clade</taxon>
        <taxon>Pooideae</taxon>
        <taxon>Triticodae</taxon>
        <taxon>Triticeae</taxon>
        <taxon>Triticinae</taxon>
        <taxon>Triticum</taxon>
    </lineage>
</organism>
<protein>
    <recommendedName>
        <fullName evidence="1">Reverse transcriptase Ty1/copia-type domain-containing protein</fullName>
    </recommendedName>
</protein>
<evidence type="ECO:0000313" key="2">
    <source>
        <dbReference type="EnsemblPlants" id="TuG1812G0400000275.01.T01.cds307728"/>
    </source>
</evidence>
<dbReference type="AlphaFoldDB" id="A0A8R7U3X8"/>
<reference evidence="2" key="3">
    <citation type="submission" date="2022-06" db="UniProtKB">
        <authorList>
            <consortium name="EnsemblPlants"/>
        </authorList>
    </citation>
    <scope>IDENTIFICATION</scope>
</reference>
<reference evidence="2" key="2">
    <citation type="submission" date="2018-03" db="EMBL/GenBank/DDBJ databases">
        <title>The Triticum urartu genome reveals the dynamic nature of wheat genome evolution.</title>
        <authorList>
            <person name="Ling H."/>
            <person name="Ma B."/>
            <person name="Shi X."/>
            <person name="Liu H."/>
            <person name="Dong L."/>
            <person name="Sun H."/>
            <person name="Cao Y."/>
            <person name="Gao Q."/>
            <person name="Zheng S."/>
            <person name="Li Y."/>
            <person name="Yu Y."/>
            <person name="Du H."/>
            <person name="Qi M."/>
            <person name="Li Y."/>
            <person name="Yu H."/>
            <person name="Cui Y."/>
            <person name="Wang N."/>
            <person name="Chen C."/>
            <person name="Wu H."/>
            <person name="Zhao Y."/>
            <person name="Zhang J."/>
            <person name="Li Y."/>
            <person name="Zhou W."/>
            <person name="Zhang B."/>
            <person name="Hu W."/>
            <person name="Eijk M."/>
            <person name="Tang J."/>
            <person name="Witsenboer H."/>
            <person name="Zhao S."/>
            <person name="Li Z."/>
            <person name="Zhang A."/>
            <person name="Wang D."/>
            <person name="Liang C."/>
        </authorList>
    </citation>
    <scope>NUCLEOTIDE SEQUENCE [LARGE SCALE GENOMIC DNA]</scope>
    <source>
        <strain evidence="2">cv. G1812</strain>
    </source>
</reference>
<evidence type="ECO:0000259" key="1">
    <source>
        <dbReference type="Pfam" id="PF07727"/>
    </source>
</evidence>
<sequence length="431" mass="48386">MSDELEALECTGTWDLVPLPHGSVPITCKWVYKVKTKSDGSVERYKARLVVRGFQQSHGRDYDETFAPVAHMTSVRTLIAVAANRSWKISQMDVKNAFLHGDLDEEVYMQPPLGIEVPPGHVCRLRKALYGLKQAPRAWFERFSSVVQAAGFSPSEHDPALFIHTSKHGRTLLLLYVDDMLITGDDVGYIAFVKKKLSEQFKMSDLGPLSYFLGIEIEHTDDGYYISQQKYTQDLISRSGITDSRTAVTPMEIHLQLRPTDGTPLEDPSRYRHIVGSLVYLTVTRPDIAHAIHILSKFVSVPTSVHYGHLLRVLRYLRGTASRRLFYAHSSQLQLHAYSDSTWASDPVDRRSVTGYCIFLGTSLIAWKSKKQTAVSRSSAEAELRALSTTTSEIVWLRWLLADLGVPCPTPTTLLCDNTAAIQIANDPVRH</sequence>
<proteinExistence type="predicted"/>
<dbReference type="PANTHER" id="PTHR11439">
    <property type="entry name" value="GAG-POL-RELATED RETROTRANSPOSON"/>
    <property type="match status" value="1"/>
</dbReference>
<name>A0A8R7U3X8_TRIUA</name>
<keyword evidence="3" id="KW-1185">Reference proteome</keyword>
<feature type="domain" description="Reverse transcriptase Ty1/copia-type" evidence="1">
    <location>
        <begin position="13"/>
        <end position="252"/>
    </location>
</feature>
<evidence type="ECO:0000313" key="3">
    <source>
        <dbReference type="Proteomes" id="UP000015106"/>
    </source>
</evidence>
<dbReference type="InterPro" id="IPR013103">
    <property type="entry name" value="RVT_2"/>
</dbReference>
<reference evidence="3" key="1">
    <citation type="journal article" date="2013" name="Nature">
        <title>Draft genome of the wheat A-genome progenitor Triticum urartu.</title>
        <authorList>
            <person name="Ling H.Q."/>
            <person name="Zhao S."/>
            <person name="Liu D."/>
            <person name="Wang J."/>
            <person name="Sun H."/>
            <person name="Zhang C."/>
            <person name="Fan H."/>
            <person name="Li D."/>
            <person name="Dong L."/>
            <person name="Tao Y."/>
            <person name="Gao C."/>
            <person name="Wu H."/>
            <person name="Li Y."/>
            <person name="Cui Y."/>
            <person name="Guo X."/>
            <person name="Zheng S."/>
            <person name="Wang B."/>
            <person name="Yu K."/>
            <person name="Liang Q."/>
            <person name="Yang W."/>
            <person name="Lou X."/>
            <person name="Chen J."/>
            <person name="Feng M."/>
            <person name="Jian J."/>
            <person name="Zhang X."/>
            <person name="Luo G."/>
            <person name="Jiang Y."/>
            <person name="Liu J."/>
            <person name="Wang Z."/>
            <person name="Sha Y."/>
            <person name="Zhang B."/>
            <person name="Wu H."/>
            <person name="Tang D."/>
            <person name="Shen Q."/>
            <person name="Xue P."/>
            <person name="Zou S."/>
            <person name="Wang X."/>
            <person name="Liu X."/>
            <person name="Wang F."/>
            <person name="Yang Y."/>
            <person name="An X."/>
            <person name="Dong Z."/>
            <person name="Zhang K."/>
            <person name="Zhang X."/>
            <person name="Luo M.C."/>
            <person name="Dvorak J."/>
            <person name="Tong Y."/>
            <person name="Wang J."/>
            <person name="Yang H."/>
            <person name="Li Z."/>
            <person name="Wang D."/>
            <person name="Zhang A."/>
            <person name="Wang J."/>
        </authorList>
    </citation>
    <scope>NUCLEOTIDE SEQUENCE</scope>
    <source>
        <strain evidence="3">cv. G1812</strain>
    </source>
</reference>
<dbReference type="CDD" id="cd09272">
    <property type="entry name" value="RNase_HI_RT_Ty1"/>
    <property type="match status" value="1"/>
</dbReference>
<dbReference type="Proteomes" id="UP000015106">
    <property type="component" value="Chromosome 4"/>
</dbReference>
<accession>A0A8R7U3X8</accession>
<dbReference type="Pfam" id="PF07727">
    <property type="entry name" value="RVT_2"/>
    <property type="match status" value="1"/>
</dbReference>